<name>A0A645CTQ8_9ZZZZ</name>
<dbReference type="EMBL" id="VSSQ01029952">
    <property type="protein sequence ID" value="MPM80291.1"/>
    <property type="molecule type" value="Genomic_DNA"/>
</dbReference>
<gene>
    <name evidence="1" type="ORF">SDC9_127338</name>
</gene>
<comment type="caution">
    <text evidence="1">The sequence shown here is derived from an EMBL/GenBank/DDBJ whole genome shotgun (WGS) entry which is preliminary data.</text>
</comment>
<organism evidence="1">
    <name type="scientific">bioreactor metagenome</name>
    <dbReference type="NCBI Taxonomy" id="1076179"/>
    <lineage>
        <taxon>unclassified sequences</taxon>
        <taxon>metagenomes</taxon>
        <taxon>ecological metagenomes</taxon>
    </lineage>
</organism>
<accession>A0A645CTQ8</accession>
<protein>
    <submittedName>
        <fullName evidence="1">Uncharacterized protein</fullName>
    </submittedName>
</protein>
<proteinExistence type="predicted"/>
<sequence length="89" mass="10075">MGLVYPVPVRIINVCIEGTTRSALCHDHYVLFDRMIAKTHKNRVTVRAVTDLVFLPAICSYSVSFNIKSFFVEVILIFHFVTPECGLNS</sequence>
<dbReference type="AlphaFoldDB" id="A0A645CTQ8"/>
<evidence type="ECO:0000313" key="1">
    <source>
        <dbReference type="EMBL" id="MPM80291.1"/>
    </source>
</evidence>
<reference evidence="1" key="1">
    <citation type="submission" date="2019-08" db="EMBL/GenBank/DDBJ databases">
        <authorList>
            <person name="Kucharzyk K."/>
            <person name="Murdoch R.W."/>
            <person name="Higgins S."/>
            <person name="Loffler F."/>
        </authorList>
    </citation>
    <scope>NUCLEOTIDE SEQUENCE</scope>
</reference>